<dbReference type="Proteomes" id="UP000295662">
    <property type="component" value="Unassembled WGS sequence"/>
</dbReference>
<gene>
    <name evidence="2" type="ORF">EI77_04477</name>
</gene>
<keyword evidence="3" id="KW-1185">Reference proteome</keyword>
<feature type="transmembrane region" description="Helical" evidence="1">
    <location>
        <begin position="44"/>
        <end position="65"/>
    </location>
</feature>
<sequence length="174" mass="18551">MESNPYTSPSANLFGSTGSEMEIVPQDVITPLVRTKFWVRFISVMLWISVALMLLSGVVMGIGAVTGMGNDMPTGSASMQAGMFMGMSVMYILLSLFYIFPAIKLWSYGTQIANLAASRSTLDLMKALNTQRSFWKFVGVLTLVSIILGIVAVIGVVAFGAAAAMGSMPTGTEL</sequence>
<evidence type="ECO:0000313" key="3">
    <source>
        <dbReference type="Proteomes" id="UP000295662"/>
    </source>
</evidence>
<name>A0A4R7RJS5_9BACT</name>
<feature type="transmembrane region" description="Helical" evidence="1">
    <location>
        <begin position="77"/>
        <end position="100"/>
    </location>
</feature>
<comment type="caution">
    <text evidence="2">The sequence shown here is derived from an EMBL/GenBank/DDBJ whole genome shotgun (WGS) entry which is preliminary data.</text>
</comment>
<dbReference type="InterPro" id="IPR035287">
    <property type="entry name" value="DUF5362"/>
</dbReference>
<proteinExistence type="predicted"/>
<reference evidence="2 3" key="1">
    <citation type="submission" date="2019-03" db="EMBL/GenBank/DDBJ databases">
        <title>Genomic Encyclopedia of Archaeal and Bacterial Type Strains, Phase II (KMG-II): from individual species to whole genera.</title>
        <authorList>
            <person name="Goeker M."/>
        </authorList>
    </citation>
    <scope>NUCLEOTIDE SEQUENCE [LARGE SCALE GENOMIC DNA]</scope>
    <source>
        <strain evidence="2 3">ATCC 25309</strain>
    </source>
</reference>
<keyword evidence="1" id="KW-0472">Membrane</keyword>
<dbReference type="AlphaFoldDB" id="A0A4R7RJS5"/>
<keyword evidence="1" id="KW-1133">Transmembrane helix</keyword>
<dbReference type="EMBL" id="SOCA01000015">
    <property type="protein sequence ID" value="TDU63156.1"/>
    <property type="molecule type" value="Genomic_DNA"/>
</dbReference>
<dbReference type="RefSeq" id="WP_133797442.1">
    <property type="nucleotide sequence ID" value="NZ_SOCA01000015.1"/>
</dbReference>
<protein>
    <submittedName>
        <fullName evidence="2">Uncharacterized protein</fullName>
    </submittedName>
</protein>
<organism evidence="2 3">
    <name type="scientific">Prosthecobacter fusiformis</name>
    <dbReference type="NCBI Taxonomy" id="48464"/>
    <lineage>
        <taxon>Bacteria</taxon>
        <taxon>Pseudomonadati</taxon>
        <taxon>Verrucomicrobiota</taxon>
        <taxon>Verrucomicrobiia</taxon>
        <taxon>Verrucomicrobiales</taxon>
        <taxon>Verrucomicrobiaceae</taxon>
        <taxon>Prosthecobacter</taxon>
    </lineage>
</organism>
<accession>A0A4R7RJS5</accession>
<keyword evidence="1" id="KW-0812">Transmembrane</keyword>
<evidence type="ECO:0000256" key="1">
    <source>
        <dbReference type="SAM" id="Phobius"/>
    </source>
</evidence>
<evidence type="ECO:0000313" key="2">
    <source>
        <dbReference type="EMBL" id="TDU63156.1"/>
    </source>
</evidence>
<dbReference type="Pfam" id="PF17319">
    <property type="entry name" value="DUF5362"/>
    <property type="match status" value="1"/>
</dbReference>
<dbReference type="OrthoDB" id="199350at2"/>
<feature type="transmembrane region" description="Helical" evidence="1">
    <location>
        <begin position="134"/>
        <end position="164"/>
    </location>
</feature>